<name>A0AAV4Y375_CAEEX</name>
<proteinExistence type="predicted"/>
<protein>
    <submittedName>
        <fullName evidence="1">Uncharacterized protein</fullName>
    </submittedName>
</protein>
<keyword evidence="2" id="KW-1185">Reference proteome</keyword>
<comment type="caution">
    <text evidence="1">The sequence shown here is derived from an EMBL/GenBank/DDBJ whole genome shotgun (WGS) entry which is preliminary data.</text>
</comment>
<evidence type="ECO:0000313" key="2">
    <source>
        <dbReference type="Proteomes" id="UP001054945"/>
    </source>
</evidence>
<evidence type="ECO:0000313" key="1">
    <source>
        <dbReference type="EMBL" id="GIZ01936.1"/>
    </source>
</evidence>
<dbReference type="EMBL" id="BPLR01001372">
    <property type="protein sequence ID" value="GIZ01936.1"/>
    <property type="molecule type" value="Genomic_DNA"/>
</dbReference>
<gene>
    <name evidence="1" type="ORF">CEXT_23741</name>
</gene>
<dbReference type="AlphaFoldDB" id="A0AAV4Y375"/>
<organism evidence="1 2">
    <name type="scientific">Caerostris extrusa</name>
    <name type="common">Bark spider</name>
    <name type="synonym">Caerostris bankana</name>
    <dbReference type="NCBI Taxonomy" id="172846"/>
    <lineage>
        <taxon>Eukaryota</taxon>
        <taxon>Metazoa</taxon>
        <taxon>Ecdysozoa</taxon>
        <taxon>Arthropoda</taxon>
        <taxon>Chelicerata</taxon>
        <taxon>Arachnida</taxon>
        <taxon>Araneae</taxon>
        <taxon>Araneomorphae</taxon>
        <taxon>Entelegynae</taxon>
        <taxon>Araneoidea</taxon>
        <taxon>Araneidae</taxon>
        <taxon>Caerostris</taxon>
    </lineage>
</organism>
<dbReference type="Proteomes" id="UP001054945">
    <property type="component" value="Unassembled WGS sequence"/>
</dbReference>
<accession>A0AAV4Y375</accession>
<reference evidence="1 2" key="1">
    <citation type="submission" date="2021-06" db="EMBL/GenBank/DDBJ databases">
        <title>Caerostris extrusa draft genome.</title>
        <authorList>
            <person name="Kono N."/>
            <person name="Arakawa K."/>
        </authorList>
    </citation>
    <scope>NUCLEOTIDE SEQUENCE [LARGE SCALE GENOMIC DNA]</scope>
</reference>
<sequence length="136" mass="16214">MPHLLQIDTNALRSRCDILSRDIQVWRSACSYISQRMKLLISDEINDLTHPLCHRKLEDVSHFIGIVIRHRKALEALYDRCSNFCRMLMQHNYNVLLKKILEEELHLFDMMRNMGEAQIGLLQYDNELKLHEMSLY</sequence>